<dbReference type="EMBL" id="SOML01000005">
    <property type="protein sequence ID" value="TFD96523.1"/>
    <property type="molecule type" value="Genomic_DNA"/>
</dbReference>
<dbReference type="Proteomes" id="UP000297861">
    <property type="component" value="Unassembled WGS sequence"/>
</dbReference>
<protein>
    <submittedName>
        <fullName evidence="11">Glycoside hydrolase</fullName>
    </submittedName>
</protein>
<dbReference type="Pfam" id="PF00295">
    <property type="entry name" value="Glyco_hydro_28"/>
    <property type="match status" value="1"/>
</dbReference>
<sequence length="467" mass="53387">MKKTSLFVMLLLIVFINNNAFTQIVTHSVPKELYYKMHNDDYTVQVRMQGDREWTDLYEYNVKVDMDTKSDASMVYFDFKGTVEVKVQKNNGDIGRVSIRPLSKQVVQHIKDNVIIFTLDSPENLSVEFNGDRLHNLHVFTNSIEKDKPEKEAKGIMYFDAGLHTPTEENKGVFKIPSNTAVYLASGAVLNGKLLCENVENVKIYGRGIILEPTQGIAINFSKNVEIHDIIAINPRHYSISGGQSSGITIRNFRSFSNQGWSDGIDMMCCRDVLIDNVFMRNSDDCIALYNHRWEFYGGSNNITIQNSTLWADIAHPINIGGHGDPNNDPGEIMENITIRNIDILEHDEDDPPYQGCISIDAGDRNLVRNILCEDIRVESIQEGRLLYLKVRFNEKYDKQPGRGIENIRFRNISYNGTNESLCVLEGLSKNQIIKDVTFENVTINGKKINNLDYFRHNEFIKNIHFK</sequence>
<dbReference type="STRING" id="1121485.GCA_000426485_01852"/>
<dbReference type="SMART" id="SM00710">
    <property type="entry name" value="PbH1"/>
    <property type="match status" value="5"/>
</dbReference>
<evidence type="ECO:0000256" key="6">
    <source>
        <dbReference type="ARBA" id="ARBA00023295"/>
    </source>
</evidence>
<evidence type="ECO:0000256" key="9">
    <source>
        <dbReference type="RuleBase" id="RU361169"/>
    </source>
</evidence>
<evidence type="ECO:0000256" key="7">
    <source>
        <dbReference type="ARBA" id="ARBA00023326"/>
    </source>
</evidence>
<dbReference type="InterPro" id="IPR006626">
    <property type="entry name" value="PbH1"/>
</dbReference>
<proteinExistence type="inferred from homology"/>
<keyword evidence="12" id="KW-1185">Reference proteome</keyword>
<dbReference type="InterPro" id="IPR012334">
    <property type="entry name" value="Pectin_lyas_fold"/>
</dbReference>
<dbReference type="GO" id="GO:0004650">
    <property type="term" value="F:polygalacturonase activity"/>
    <property type="evidence" value="ECO:0007669"/>
    <property type="project" value="InterPro"/>
</dbReference>
<evidence type="ECO:0000256" key="1">
    <source>
        <dbReference type="ARBA" id="ARBA00008834"/>
    </source>
</evidence>
<comment type="similarity">
    <text evidence="1 9">Belongs to the glycosyl hydrolase 28 family.</text>
</comment>
<accession>A0A4Y8L1T1</accession>
<dbReference type="InterPro" id="IPR000743">
    <property type="entry name" value="Glyco_hydro_28"/>
</dbReference>
<keyword evidence="3 9" id="KW-0378">Hydrolase</keyword>
<keyword evidence="6 9" id="KW-0326">Glycosidase</keyword>
<evidence type="ECO:0000256" key="4">
    <source>
        <dbReference type="ARBA" id="ARBA00023180"/>
    </source>
</evidence>
<dbReference type="AlphaFoldDB" id="A0A4Y8L1T1"/>
<dbReference type="RefSeq" id="WP_134436382.1">
    <property type="nucleotide sequence ID" value="NZ_SOML01000005.1"/>
</dbReference>
<keyword evidence="2" id="KW-0677">Repeat</keyword>
<evidence type="ECO:0000256" key="2">
    <source>
        <dbReference type="ARBA" id="ARBA00022737"/>
    </source>
</evidence>
<evidence type="ECO:0000313" key="12">
    <source>
        <dbReference type="Proteomes" id="UP000297861"/>
    </source>
</evidence>
<evidence type="ECO:0000313" key="11">
    <source>
        <dbReference type="EMBL" id="TFD96523.1"/>
    </source>
</evidence>
<evidence type="ECO:0000256" key="8">
    <source>
        <dbReference type="ARBA" id="ARBA00037278"/>
    </source>
</evidence>
<dbReference type="GO" id="GO:0000272">
    <property type="term" value="P:polysaccharide catabolic process"/>
    <property type="evidence" value="ECO:0007669"/>
    <property type="project" value="UniProtKB-KW"/>
</dbReference>
<evidence type="ECO:0000256" key="3">
    <source>
        <dbReference type="ARBA" id="ARBA00022801"/>
    </source>
</evidence>
<reference evidence="11 12" key="1">
    <citation type="submission" date="2019-03" db="EMBL/GenBank/DDBJ databases">
        <title>San Antonio Military Medical Center submission to MRSN (WRAIR), pending publication.</title>
        <authorList>
            <person name="Blyth D.M."/>
            <person name="Mccarthy S.L."/>
            <person name="Schall S.E."/>
            <person name="Stam J.A."/>
            <person name="Ong A.C."/>
            <person name="Mcgann P.T."/>
        </authorList>
    </citation>
    <scope>NUCLEOTIDE SEQUENCE [LARGE SCALE GENOMIC DNA]</scope>
    <source>
        <strain evidence="11 12">MRSN571793</strain>
    </source>
</reference>
<dbReference type="SUPFAM" id="SSF51126">
    <property type="entry name" value="Pectin lyase-like"/>
    <property type="match status" value="1"/>
</dbReference>
<organism evidence="11 12">
    <name type="scientific">Dysgonomonas capnocytophagoides</name>
    <dbReference type="NCBI Taxonomy" id="45254"/>
    <lineage>
        <taxon>Bacteria</taxon>
        <taxon>Pseudomonadati</taxon>
        <taxon>Bacteroidota</taxon>
        <taxon>Bacteroidia</taxon>
        <taxon>Bacteroidales</taxon>
        <taxon>Dysgonomonadaceae</taxon>
        <taxon>Dysgonomonas</taxon>
    </lineage>
</organism>
<keyword evidence="4" id="KW-0325">Glycoprotein</keyword>
<dbReference type="Gene3D" id="2.160.20.10">
    <property type="entry name" value="Single-stranded right-handed beta-helix, Pectin lyase-like"/>
    <property type="match status" value="1"/>
</dbReference>
<feature type="chain" id="PRO_5021508844" evidence="10">
    <location>
        <begin position="21"/>
        <end position="467"/>
    </location>
</feature>
<name>A0A4Y8L1T1_9BACT</name>
<keyword evidence="10" id="KW-0732">Signal</keyword>
<dbReference type="PANTHER" id="PTHR31736">
    <property type="match status" value="1"/>
</dbReference>
<dbReference type="PANTHER" id="PTHR31736:SF9">
    <property type="entry name" value="ENDO-XYLOGALACTURONAN HYDROLASE A-RELATED"/>
    <property type="match status" value="1"/>
</dbReference>
<gene>
    <name evidence="11" type="ORF">E2605_10200</name>
</gene>
<dbReference type="OrthoDB" id="9795222at2"/>
<keyword evidence="7" id="KW-0624">Polysaccharide degradation</keyword>
<keyword evidence="5" id="KW-0119">Carbohydrate metabolism</keyword>
<feature type="signal peptide" evidence="10">
    <location>
        <begin position="1"/>
        <end position="20"/>
    </location>
</feature>
<dbReference type="InterPro" id="IPR011050">
    <property type="entry name" value="Pectin_lyase_fold/virulence"/>
</dbReference>
<evidence type="ECO:0000256" key="10">
    <source>
        <dbReference type="SAM" id="SignalP"/>
    </source>
</evidence>
<evidence type="ECO:0000256" key="5">
    <source>
        <dbReference type="ARBA" id="ARBA00023277"/>
    </source>
</evidence>
<comment type="caution">
    <text evidence="11">The sequence shown here is derived from an EMBL/GenBank/DDBJ whole genome shotgun (WGS) entry which is preliminary data.</text>
</comment>
<comment type="function">
    <text evidence="8">Pectinolytic enzyme involved in the degradation of xylogalacturonan (xga), a galacturonan backbone heavily substituted with xylose, and which is one important component of the hairy regions of pectin. Activity requires a galacturonic acid backbone substituted with xylose.</text>
</comment>